<dbReference type="Proteomes" id="UP000311919">
    <property type="component" value="Unassembled WGS sequence"/>
</dbReference>
<organism evidence="2 3">
    <name type="scientific">Schistosoma japonicum</name>
    <name type="common">Blood fluke</name>
    <dbReference type="NCBI Taxonomy" id="6182"/>
    <lineage>
        <taxon>Eukaryota</taxon>
        <taxon>Metazoa</taxon>
        <taxon>Spiralia</taxon>
        <taxon>Lophotrochozoa</taxon>
        <taxon>Platyhelminthes</taxon>
        <taxon>Trematoda</taxon>
        <taxon>Digenea</taxon>
        <taxon>Strigeidida</taxon>
        <taxon>Schistosomatoidea</taxon>
        <taxon>Schistosomatidae</taxon>
        <taxon>Schistosoma</taxon>
    </lineage>
</organism>
<sequence length="215" mass="25056">MCYQFPINIINVHQCFHNNFASNTRNYSYIRVNINLEFLNKRKVVIFFKMGVTQHPKCSYYKSIIGKCNLLHFKNVASLHAPRPTFPWYTSSRVFKETLSCPPINNSHCDRQSGKSVALDKHESEESHLETVDMQDRNGNSESSVKLSDYRKDVRLIMTGKTDITRQNPSKIVDLIAIFERLNSQCDEENMKTSANFKRFHKNKQIKAHLQNSFC</sequence>
<protein>
    <submittedName>
        <fullName evidence="2">Uncharacterized protein</fullName>
    </submittedName>
</protein>
<evidence type="ECO:0000256" key="1">
    <source>
        <dbReference type="SAM" id="MobiDB-lite"/>
    </source>
</evidence>
<accession>A0A4Z2D6C9</accession>
<reference evidence="2 3" key="1">
    <citation type="submission" date="2019-03" db="EMBL/GenBank/DDBJ databases">
        <title>An improved genome assembly of the fluke Schistosoma japonicum.</title>
        <authorList>
            <person name="Hu W."/>
            <person name="Luo F."/>
            <person name="Yin M."/>
            <person name="Mo X."/>
            <person name="Sun C."/>
            <person name="Wu Q."/>
            <person name="Zhu B."/>
            <person name="Xiang M."/>
            <person name="Wang J."/>
            <person name="Wang Y."/>
            <person name="Zhang T."/>
            <person name="Xu B."/>
            <person name="Zheng H."/>
            <person name="Feng Z."/>
        </authorList>
    </citation>
    <scope>NUCLEOTIDE SEQUENCE [LARGE SCALE GENOMIC DNA]</scope>
    <source>
        <strain evidence="2">HuSjv2</strain>
        <tissue evidence="2">Worms</tissue>
    </source>
</reference>
<feature type="compositionally biased region" description="Basic and acidic residues" evidence="1">
    <location>
        <begin position="111"/>
        <end position="136"/>
    </location>
</feature>
<dbReference type="AlphaFoldDB" id="A0A4Z2D6C9"/>
<comment type="caution">
    <text evidence="2">The sequence shown here is derived from an EMBL/GenBank/DDBJ whole genome shotgun (WGS) entry which is preliminary data.</text>
</comment>
<evidence type="ECO:0000313" key="2">
    <source>
        <dbReference type="EMBL" id="TNN12031.1"/>
    </source>
</evidence>
<proteinExistence type="predicted"/>
<feature type="region of interest" description="Disordered" evidence="1">
    <location>
        <begin position="111"/>
        <end position="145"/>
    </location>
</feature>
<evidence type="ECO:0000313" key="3">
    <source>
        <dbReference type="Proteomes" id="UP000311919"/>
    </source>
</evidence>
<dbReference type="EMBL" id="SKCS01000273">
    <property type="protein sequence ID" value="TNN12031.1"/>
    <property type="molecule type" value="Genomic_DNA"/>
</dbReference>
<name>A0A4Z2D6C9_SCHJA</name>
<keyword evidence="3" id="KW-1185">Reference proteome</keyword>
<gene>
    <name evidence="2" type="ORF">EWB00_004138</name>
</gene>